<evidence type="ECO:0000259" key="1">
    <source>
        <dbReference type="PROSITE" id="PS51725"/>
    </source>
</evidence>
<dbReference type="PANTHER" id="PTHR33336">
    <property type="entry name" value="QUINOL MONOOXYGENASE YGIN-RELATED"/>
    <property type="match status" value="1"/>
</dbReference>
<dbReference type="EMBL" id="JACOPR010000001">
    <property type="protein sequence ID" value="MBC5729366.1"/>
    <property type="molecule type" value="Genomic_DNA"/>
</dbReference>
<dbReference type="Pfam" id="PF03992">
    <property type="entry name" value="ABM"/>
    <property type="match status" value="1"/>
</dbReference>
<gene>
    <name evidence="2" type="ORF">H8S34_00760</name>
</gene>
<name>A0ABR7HPB6_9FIRM</name>
<keyword evidence="2" id="KW-0503">Monooxygenase</keyword>
<keyword evidence="2" id="KW-0560">Oxidoreductase</keyword>
<accession>A0ABR7HPB6</accession>
<dbReference type="SUPFAM" id="SSF54909">
    <property type="entry name" value="Dimeric alpha+beta barrel"/>
    <property type="match status" value="1"/>
</dbReference>
<dbReference type="Proteomes" id="UP000660021">
    <property type="component" value="Unassembled WGS sequence"/>
</dbReference>
<feature type="domain" description="ABM" evidence="1">
    <location>
        <begin position="3"/>
        <end position="93"/>
    </location>
</feature>
<dbReference type="PROSITE" id="PS51725">
    <property type="entry name" value="ABM"/>
    <property type="match status" value="1"/>
</dbReference>
<reference evidence="2 3" key="1">
    <citation type="submission" date="2020-08" db="EMBL/GenBank/DDBJ databases">
        <title>Genome public.</title>
        <authorList>
            <person name="Liu C."/>
            <person name="Sun Q."/>
        </authorList>
    </citation>
    <scope>NUCLEOTIDE SEQUENCE [LARGE SCALE GENOMIC DNA]</scope>
    <source>
        <strain evidence="2 3">New-38</strain>
    </source>
</reference>
<dbReference type="Gene3D" id="3.30.70.100">
    <property type="match status" value="1"/>
</dbReference>
<comment type="caution">
    <text evidence="2">The sequence shown here is derived from an EMBL/GenBank/DDBJ whole genome shotgun (WGS) entry which is preliminary data.</text>
</comment>
<evidence type="ECO:0000313" key="3">
    <source>
        <dbReference type="Proteomes" id="UP000660021"/>
    </source>
</evidence>
<dbReference type="InterPro" id="IPR050744">
    <property type="entry name" value="AI-2_Isomerase_LsrG"/>
</dbReference>
<dbReference type="PANTHER" id="PTHR33336:SF3">
    <property type="entry name" value="ABM DOMAIN-CONTAINING PROTEIN"/>
    <property type="match status" value="1"/>
</dbReference>
<dbReference type="GO" id="GO:0004497">
    <property type="term" value="F:monooxygenase activity"/>
    <property type="evidence" value="ECO:0007669"/>
    <property type="project" value="UniProtKB-KW"/>
</dbReference>
<protein>
    <submittedName>
        <fullName evidence="2">Antibiotic biosynthesis monooxygenase</fullName>
    </submittedName>
</protein>
<organism evidence="2 3">
    <name type="scientific">Pseudoflavonifractor hominis</name>
    <dbReference type="NCBI Taxonomy" id="2763059"/>
    <lineage>
        <taxon>Bacteria</taxon>
        <taxon>Bacillati</taxon>
        <taxon>Bacillota</taxon>
        <taxon>Clostridia</taxon>
        <taxon>Eubacteriales</taxon>
        <taxon>Oscillospiraceae</taxon>
        <taxon>Pseudoflavonifractor</taxon>
    </lineage>
</organism>
<sequence>MHIVLNVTYTLHPGAREAFLAALQQNQLLEQVRGEAGCLQYELFAAVESPDRLVLLEHWDSQAHLDAHMAGAPFQAIHQVEQAHVAQVDVRRFDVSAGEKG</sequence>
<evidence type="ECO:0000313" key="2">
    <source>
        <dbReference type="EMBL" id="MBC5729366.1"/>
    </source>
</evidence>
<dbReference type="RefSeq" id="WP_101693471.1">
    <property type="nucleotide sequence ID" value="NZ_JACOPR010000001.1"/>
</dbReference>
<keyword evidence="3" id="KW-1185">Reference proteome</keyword>
<dbReference type="InterPro" id="IPR011008">
    <property type="entry name" value="Dimeric_a/b-barrel"/>
</dbReference>
<proteinExistence type="predicted"/>
<dbReference type="InterPro" id="IPR007138">
    <property type="entry name" value="ABM_dom"/>
</dbReference>